<keyword evidence="2 5" id="KW-0238">DNA-binding</keyword>
<dbReference type="InterPro" id="IPR000792">
    <property type="entry name" value="Tscrpt_reg_LuxR_C"/>
</dbReference>
<evidence type="ECO:0000313" key="6">
    <source>
        <dbReference type="Proteomes" id="UP000547510"/>
    </source>
</evidence>
<comment type="caution">
    <text evidence="5">The sequence shown here is derived from an EMBL/GenBank/DDBJ whole genome shotgun (WGS) entry which is preliminary data.</text>
</comment>
<evidence type="ECO:0000256" key="2">
    <source>
        <dbReference type="ARBA" id="ARBA00023125"/>
    </source>
</evidence>
<organism evidence="5 6">
    <name type="scientific">Saccharothrix tamanrassetensis</name>
    <dbReference type="NCBI Taxonomy" id="1051531"/>
    <lineage>
        <taxon>Bacteria</taxon>
        <taxon>Bacillati</taxon>
        <taxon>Actinomycetota</taxon>
        <taxon>Actinomycetes</taxon>
        <taxon>Pseudonocardiales</taxon>
        <taxon>Pseudonocardiaceae</taxon>
        <taxon>Saccharothrix</taxon>
    </lineage>
</organism>
<protein>
    <submittedName>
        <fullName evidence="5">DNA-binding CsgD family transcriptional regulator</fullName>
    </submittedName>
</protein>
<dbReference type="GO" id="GO:0003677">
    <property type="term" value="F:DNA binding"/>
    <property type="evidence" value="ECO:0007669"/>
    <property type="project" value="UniProtKB-KW"/>
</dbReference>
<dbReference type="EMBL" id="JACHJN010000012">
    <property type="protein sequence ID" value="MBB5959775.1"/>
    <property type="molecule type" value="Genomic_DNA"/>
</dbReference>
<gene>
    <name evidence="5" type="ORF">FHS29_006396</name>
</gene>
<dbReference type="CDD" id="cd06170">
    <property type="entry name" value="LuxR_C_like"/>
    <property type="match status" value="1"/>
</dbReference>
<keyword evidence="1" id="KW-0805">Transcription regulation</keyword>
<reference evidence="5 6" key="1">
    <citation type="submission" date="2020-08" db="EMBL/GenBank/DDBJ databases">
        <title>Genomic Encyclopedia of Type Strains, Phase III (KMG-III): the genomes of soil and plant-associated and newly described type strains.</title>
        <authorList>
            <person name="Whitman W."/>
        </authorList>
    </citation>
    <scope>NUCLEOTIDE SEQUENCE [LARGE SCALE GENOMIC DNA]</scope>
    <source>
        <strain evidence="5 6">CECT 8640</strain>
    </source>
</reference>
<dbReference type="RefSeq" id="WP_312865182.1">
    <property type="nucleotide sequence ID" value="NZ_JACHJN010000012.1"/>
</dbReference>
<name>A0A841CUZ8_9PSEU</name>
<accession>A0A841CUZ8</accession>
<dbReference type="SMART" id="SM00421">
    <property type="entry name" value="HTH_LUXR"/>
    <property type="match status" value="1"/>
</dbReference>
<dbReference type="Proteomes" id="UP000547510">
    <property type="component" value="Unassembled WGS sequence"/>
</dbReference>
<dbReference type="InterPro" id="IPR016032">
    <property type="entry name" value="Sig_transdc_resp-reg_C-effctor"/>
</dbReference>
<dbReference type="PANTHER" id="PTHR44688">
    <property type="entry name" value="DNA-BINDING TRANSCRIPTIONAL ACTIVATOR DEVR_DOSR"/>
    <property type="match status" value="1"/>
</dbReference>
<dbReference type="Pfam" id="PF00196">
    <property type="entry name" value="GerE"/>
    <property type="match status" value="1"/>
</dbReference>
<dbReference type="GO" id="GO:0006355">
    <property type="term" value="P:regulation of DNA-templated transcription"/>
    <property type="evidence" value="ECO:0007669"/>
    <property type="project" value="InterPro"/>
</dbReference>
<dbReference type="PANTHER" id="PTHR44688:SF16">
    <property type="entry name" value="DNA-BINDING TRANSCRIPTIONAL ACTIVATOR DEVR_DOSR"/>
    <property type="match status" value="1"/>
</dbReference>
<proteinExistence type="predicted"/>
<keyword evidence="3" id="KW-0804">Transcription</keyword>
<dbReference type="Gene3D" id="1.10.10.10">
    <property type="entry name" value="Winged helix-like DNA-binding domain superfamily/Winged helix DNA-binding domain"/>
    <property type="match status" value="1"/>
</dbReference>
<dbReference type="AlphaFoldDB" id="A0A841CUZ8"/>
<evidence type="ECO:0000313" key="5">
    <source>
        <dbReference type="EMBL" id="MBB5959775.1"/>
    </source>
</evidence>
<dbReference type="SUPFAM" id="SSF46894">
    <property type="entry name" value="C-terminal effector domain of the bipartite response regulators"/>
    <property type="match status" value="1"/>
</dbReference>
<dbReference type="PRINTS" id="PR00038">
    <property type="entry name" value="HTHLUXR"/>
</dbReference>
<dbReference type="PROSITE" id="PS50043">
    <property type="entry name" value="HTH_LUXR_2"/>
    <property type="match status" value="1"/>
</dbReference>
<sequence length="349" mass="36810">MTRSGDRLLRELSAVAVQQASAAELGQEVSRAVAPVVAHDGVRLTGTTPSAVNGVAPLGFAHGYGADFARAWPLHRMSAADPLRWEALARRPVPVGVIAADGGDPPGDPTARRLFTDHGVGAELRLLLRDTRGVWGSLSLLRARGGRSFDADDVRRAACLGPSLIAALRGYVVGGPLTPAGPAEPPGVVIMGPDNTTRAATPQADRWRPCDGGQRQDWMGKVFLAALSSEARRHARDPGTPAAVVYGPAATFGRWVAFHAQPTDPEGAGDVVVVLQAASGARLLPAFSDWYGITARERQVIAELLDGAVPKQIARRLDVSPHTVDAHFKSIFRKTAADGRHELITALTG</sequence>
<dbReference type="InterPro" id="IPR036388">
    <property type="entry name" value="WH-like_DNA-bd_sf"/>
</dbReference>
<evidence type="ECO:0000259" key="4">
    <source>
        <dbReference type="PROSITE" id="PS50043"/>
    </source>
</evidence>
<evidence type="ECO:0000256" key="1">
    <source>
        <dbReference type="ARBA" id="ARBA00023015"/>
    </source>
</evidence>
<evidence type="ECO:0000256" key="3">
    <source>
        <dbReference type="ARBA" id="ARBA00023163"/>
    </source>
</evidence>
<keyword evidence="6" id="KW-1185">Reference proteome</keyword>
<feature type="domain" description="HTH luxR-type" evidence="4">
    <location>
        <begin position="286"/>
        <end position="349"/>
    </location>
</feature>